<keyword evidence="8" id="KW-0326">Glycosidase</keyword>
<accession>A0A8S9UHJ4</accession>
<keyword evidence="4" id="KW-0858">Xylan degradation</keyword>
<dbReference type="Pfam" id="PF00331">
    <property type="entry name" value="Glyco_hydro_10"/>
    <property type="match status" value="1"/>
</dbReference>
<feature type="region of interest" description="Disordered" evidence="10">
    <location>
        <begin position="189"/>
        <end position="324"/>
    </location>
</feature>
<organism evidence="12 13">
    <name type="scientific">Phytophthora infestans</name>
    <name type="common">Potato late blight agent</name>
    <name type="synonym">Botrytis infestans</name>
    <dbReference type="NCBI Taxonomy" id="4787"/>
    <lineage>
        <taxon>Eukaryota</taxon>
        <taxon>Sar</taxon>
        <taxon>Stramenopiles</taxon>
        <taxon>Oomycota</taxon>
        <taxon>Peronosporomycetes</taxon>
        <taxon>Peronosporales</taxon>
        <taxon>Peronosporaceae</taxon>
        <taxon>Phytophthora</taxon>
    </lineage>
</organism>
<dbReference type="EMBL" id="JAACNO010001451">
    <property type="protein sequence ID" value="KAF4140445.1"/>
    <property type="molecule type" value="Genomic_DNA"/>
</dbReference>
<gene>
    <name evidence="12" type="ORF">GN958_ATG10305</name>
</gene>
<keyword evidence="6 12" id="KW-0378">Hydrolase</keyword>
<dbReference type="EC" id="3.2.1.8" evidence="3"/>
<feature type="domain" description="GH10" evidence="11">
    <location>
        <begin position="1"/>
        <end position="186"/>
    </location>
</feature>
<keyword evidence="7" id="KW-0119">Carbohydrate metabolism</keyword>
<evidence type="ECO:0000313" key="12">
    <source>
        <dbReference type="EMBL" id="KAF4140445.1"/>
    </source>
</evidence>
<dbReference type="InterPro" id="IPR001000">
    <property type="entry name" value="GH10_dom"/>
</dbReference>
<sequence length="324" mass="34234">HGDDATYRKSFWYAKTGTDYITTAFKTANAVKKSLGLKTKLYYNDYNTNTVNAKSTAVLEMIQTLLLDKNIGIDGMGFQSHSSYSDTATAKDMVTNLERFTALGLEVAYTELDVKTSSPTPSEDEQEQQVQVYTNVISACQQVKDCVDFDDSYTWLENSSPLPWYQPNGKGTGLVLKRAYDGIAAGWGASTATSDTSSSSPKDASVQGESSLEKEPPTAASSTTDTTSDSADYASTSSSQTEASRGSDSATQTASSDAQTASPGDAETTADGDAAASATENSDETSSTSSNTPTSPTERSCNAETTAQKPTAGKSGACTRLLRK</sequence>
<evidence type="ECO:0000256" key="5">
    <source>
        <dbReference type="ARBA" id="ARBA00022729"/>
    </source>
</evidence>
<dbReference type="AlphaFoldDB" id="A0A8S9UHJ4"/>
<evidence type="ECO:0000256" key="1">
    <source>
        <dbReference type="ARBA" id="ARBA00000681"/>
    </source>
</evidence>
<name>A0A8S9UHJ4_PHYIN</name>
<evidence type="ECO:0000256" key="10">
    <source>
        <dbReference type="SAM" id="MobiDB-lite"/>
    </source>
</evidence>
<feature type="compositionally biased region" description="Low complexity" evidence="10">
    <location>
        <begin position="247"/>
        <end position="297"/>
    </location>
</feature>
<dbReference type="PANTHER" id="PTHR31490:SF88">
    <property type="entry name" value="BETA-XYLANASE"/>
    <property type="match status" value="1"/>
</dbReference>
<dbReference type="PANTHER" id="PTHR31490">
    <property type="entry name" value="GLYCOSYL HYDROLASE"/>
    <property type="match status" value="1"/>
</dbReference>
<evidence type="ECO:0000259" key="11">
    <source>
        <dbReference type="PROSITE" id="PS51760"/>
    </source>
</evidence>
<evidence type="ECO:0000256" key="4">
    <source>
        <dbReference type="ARBA" id="ARBA00022651"/>
    </source>
</evidence>
<reference evidence="12" key="1">
    <citation type="submission" date="2020-03" db="EMBL/GenBank/DDBJ databases">
        <title>Hybrid Assembly of Korean Phytophthora infestans isolates.</title>
        <authorList>
            <person name="Prokchorchik M."/>
            <person name="Lee Y."/>
            <person name="Seo J."/>
            <person name="Cho J.-H."/>
            <person name="Park Y.-E."/>
            <person name="Jang D.-C."/>
            <person name="Im J.-S."/>
            <person name="Choi J.-G."/>
            <person name="Park H.-J."/>
            <person name="Lee G.-B."/>
            <person name="Lee Y.-G."/>
            <person name="Hong S.-Y."/>
            <person name="Cho K."/>
            <person name="Sohn K.H."/>
        </authorList>
    </citation>
    <scope>NUCLEOTIDE SEQUENCE</scope>
    <source>
        <strain evidence="12">KR_2_A2</strain>
    </source>
</reference>
<dbReference type="PROSITE" id="PS51760">
    <property type="entry name" value="GH10_2"/>
    <property type="match status" value="1"/>
</dbReference>
<dbReference type="SUPFAM" id="SSF51445">
    <property type="entry name" value="(Trans)glycosidases"/>
    <property type="match status" value="1"/>
</dbReference>
<evidence type="ECO:0000256" key="9">
    <source>
        <dbReference type="ARBA" id="ARBA00023326"/>
    </source>
</evidence>
<evidence type="ECO:0000256" key="8">
    <source>
        <dbReference type="ARBA" id="ARBA00023295"/>
    </source>
</evidence>
<dbReference type="SMART" id="SM00633">
    <property type="entry name" value="Glyco_10"/>
    <property type="match status" value="1"/>
</dbReference>
<proteinExistence type="inferred from homology"/>
<protein>
    <recommendedName>
        <fullName evidence="3">endo-1,4-beta-xylanase</fullName>
        <ecNumber evidence="3">3.2.1.8</ecNumber>
    </recommendedName>
</protein>
<feature type="non-terminal residue" evidence="12">
    <location>
        <position position="1"/>
    </location>
</feature>
<feature type="compositionally biased region" description="Low complexity" evidence="10">
    <location>
        <begin position="218"/>
        <end position="239"/>
    </location>
</feature>
<keyword evidence="5" id="KW-0732">Signal</keyword>
<dbReference type="InterPro" id="IPR044846">
    <property type="entry name" value="GH10"/>
</dbReference>
<evidence type="ECO:0000256" key="7">
    <source>
        <dbReference type="ARBA" id="ARBA00023277"/>
    </source>
</evidence>
<keyword evidence="9" id="KW-0624">Polysaccharide degradation</keyword>
<evidence type="ECO:0000256" key="6">
    <source>
        <dbReference type="ARBA" id="ARBA00022801"/>
    </source>
</evidence>
<comment type="similarity">
    <text evidence="2">Belongs to the glycosyl hydrolase 10 (cellulase F) family.</text>
</comment>
<evidence type="ECO:0000256" key="2">
    <source>
        <dbReference type="ARBA" id="ARBA00007495"/>
    </source>
</evidence>
<comment type="caution">
    <text evidence="12">The sequence shown here is derived from an EMBL/GenBank/DDBJ whole genome shotgun (WGS) entry which is preliminary data.</text>
</comment>
<evidence type="ECO:0000256" key="3">
    <source>
        <dbReference type="ARBA" id="ARBA00012590"/>
    </source>
</evidence>
<dbReference type="Proteomes" id="UP000704712">
    <property type="component" value="Unassembled WGS sequence"/>
</dbReference>
<comment type="catalytic activity">
    <reaction evidence="1">
        <text>Endohydrolysis of (1-&gt;4)-beta-D-xylosidic linkages in xylans.</text>
        <dbReference type="EC" id="3.2.1.8"/>
    </reaction>
</comment>
<feature type="compositionally biased region" description="Polar residues" evidence="10">
    <location>
        <begin position="298"/>
        <end position="309"/>
    </location>
</feature>
<evidence type="ECO:0000313" key="13">
    <source>
        <dbReference type="Proteomes" id="UP000704712"/>
    </source>
</evidence>
<dbReference type="GO" id="GO:0031176">
    <property type="term" value="F:endo-1,4-beta-xylanase activity"/>
    <property type="evidence" value="ECO:0007669"/>
    <property type="project" value="UniProtKB-EC"/>
</dbReference>
<feature type="compositionally biased region" description="Low complexity" evidence="10">
    <location>
        <begin position="189"/>
        <end position="205"/>
    </location>
</feature>
<dbReference type="Gene3D" id="3.20.20.80">
    <property type="entry name" value="Glycosidases"/>
    <property type="match status" value="1"/>
</dbReference>
<dbReference type="InterPro" id="IPR017853">
    <property type="entry name" value="GH"/>
</dbReference>
<dbReference type="GO" id="GO:0045493">
    <property type="term" value="P:xylan catabolic process"/>
    <property type="evidence" value="ECO:0007669"/>
    <property type="project" value="UniProtKB-KW"/>
</dbReference>